<protein>
    <submittedName>
        <fullName evidence="3">Uncharacterized protein</fullName>
    </submittedName>
</protein>
<dbReference type="Proteomes" id="UP000076532">
    <property type="component" value="Unassembled WGS sequence"/>
</dbReference>
<name>A0A166X611_9AGAM</name>
<dbReference type="EMBL" id="KV417480">
    <property type="protein sequence ID" value="KZP34455.1"/>
    <property type="molecule type" value="Genomic_DNA"/>
</dbReference>
<feature type="region of interest" description="Disordered" evidence="1">
    <location>
        <begin position="352"/>
        <end position="380"/>
    </location>
</feature>
<keyword evidence="2" id="KW-0732">Signal</keyword>
<gene>
    <name evidence="3" type="ORF">FIBSPDRAFT_880993</name>
</gene>
<evidence type="ECO:0000313" key="4">
    <source>
        <dbReference type="Proteomes" id="UP000076532"/>
    </source>
</evidence>
<dbReference type="OrthoDB" id="2872628at2759"/>
<dbReference type="AlphaFoldDB" id="A0A166X611"/>
<evidence type="ECO:0000313" key="3">
    <source>
        <dbReference type="EMBL" id="KZP34455.1"/>
    </source>
</evidence>
<feature type="signal peptide" evidence="2">
    <location>
        <begin position="1"/>
        <end position="20"/>
    </location>
</feature>
<organism evidence="3 4">
    <name type="scientific">Athelia psychrophila</name>
    <dbReference type="NCBI Taxonomy" id="1759441"/>
    <lineage>
        <taxon>Eukaryota</taxon>
        <taxon>Fungi</taxon>
        <taxon>Dikarya</taxon>
        <taxon>Basidiomycota</taxon>
        <taxon>Agaricomycotina</taxon>
        <taxon>Agaricomycetes</taxon>
        <taxon>Agaricomycetidae</taxon>
        <taxon>Atheliales</taxon>
        <taxon>Atheliaceae</taxon>
        <taxon>Athelia</taxon>
    </lineage>
</organism>
<feature type="region of interest" description="Disordered" evidence="1">
    <location>
        <begin position="181"/>
        <end position="262"/>
    </location>
</feature>
<accession>A0A166X611</accession>
<evidence type="ECO:0000256" key="2">
    <source>
        <dbReference type="SAM" id="SignalP"/>
    </source>
</evidence>
<proteinExistence type="predicted"/>
<sequence>MLRMSLGLLSLLAIITLVSADYTIDDANAVLKYSSVAKFWQLFNATSYIQFSYGANSTFLPVYPTSCYNYTYTCESHFPPGIITMVPATPDLNAKYKSPSLQGGPDDINASFSVDKKPESYSLLQSISGPTFQKSNVSLFSVQGLVSGSHTINLTVLDWENSWSNFFLDSIVVNETVVTSAPTSSSTAPTSSASSSATSSARTSQSHLTSNDTGRFDESDKSLRPQSFYTSPSSGLPQQEMIYHPYSPMSTDAPHMQGSEPNHSSVLLSGGVLGEKGASGTVLGPDGMLRRSLMGASANHGGSSDIMGILPTGGVPRLTDDQADFINTLHVNHVPASAVARVMERMLAGAPPSAMRGQDWMTDSGVEDLAPPVYEEHVER</sequence>
<feature type="compositionally biased region" description="Polar residues" evidence="1">
    <location>
        <begin position="224"/>
        <end position="237"/>
    </location>
</feature>
<reference evidence="3 4" key="1">
    <citation type="journal article" date="2016" name="Mol. Biol. Evol.">
        <title>Comparative Genomics of Early-Diverging Mushroom-Forming Fungi Provides Insights into the Origins of Lignocellulose Decay Capabilities.</title>
        <authorList>
            <person name="Nagy L.G."/>
            <person name="Riley R."/>
            <person name="Tritt A."/>
            <person name="Adam C."/>
            <person name="Daum C."/>
            <person name="Floudas D."/>
            <person name="Sun H."/>
            <person name="Yadav J.S."/>
            <person name="Pangilinan J."/>
            <person name="Larsson K.H."/>
            <person name="Matsuura K."/>
            <person name="Barry K."/>
            <person name="Labutti K."/>
            <person name="Kuo R."/>
            <person name="Ohm R.A."/>
            <person name="Bhattacharya S.S."/>
            <person name="Shirouzu T."/>
            <person name="Yoshinaga Y."/>
            <person name="Martin F.M."/>
            <person name="Grigoriev I.V."/>
            <person name="Hibbett D.S."/>
        </authorList>
    </citation>
    <scope>NUCLEOTIDE SEQUENCE [LARGE SCALE GENOMIC DNA]</scope>
    <source>
        <strain evidence="3 4">CBS 109695</strain>
    </source>
</reference>
<evidence type="ECO:0000256" key="1">
    <source>
        <dbReference type="SAM" id="MobiDB-lite"/>
    </source>
</evidence>
<feature type="compositionally biased region" description="Basic and acidic residues" evidence="1">
    <location>
        <begin position="214"/>
        <end position="223"/>
    </location>
</feature>
<feature type="compositionally biased region" description="Low complexity" evidence="1">
    <location>
        <begin position="181"/>
        <end position="204"/>
    </location>
</feature>
<keyword evidence="4" id="KW-1185">Reference proteome</keyword>
<feature type="chain" id="PRO_5007882193" evidence="2">
    <location>
        <begin position="21"/>
        <end position="380"/>
    </location>
</feature>